<dbReference type="InterPro" id="IPR013087">
    <property type="entry name" value="Znf_C2H2_type"/>
</dbReference>
<dbReference type="GO" id="GO:0008270">
    <property type="term" value="F:zinc ion binding"/>
    <property type="evidence" value="ECO:0007669"/>
    <property type="project" value="UniProtKB-KW"/>
</dbReference>
<feature type="domain" description="C2H2-type" evidence="17">
    <location>
        <begin position="1031"/>
        <end position="1059"/>
    </location>
</feature>
<evidence type="ECO:0000256" key="16">
    <source>
        <dbReference type="SAM" id="MobiDB-lite"/>
    </source>
</evidence>
<dbReference type="EMBL" id="JAGFMF010011709">
    <property type="protein sequence ID" value="KAG8515477.1"/>
    <property type="molecule type" value="Genomic_DNA"/>
</dbReference>
<feature type="compositionally biased region" description="Basic and acidic residues" evidence="16">
    <location>
        <begin position="144"/>
        <end position="170"/>
    </location>
</feature>
<reference evidence="18" key="1">
    <citation type="journal article" date="2021" name="Evol. Appl.">
        <title>The genome of the Pyrenean desman and the effects of bottlenecks and inbreeding on the genomic landscape of an endangered species.</title>
        <authorList>
            <person name="Escoda L."/>
            <person name="Castresana J."/>
        </authorList>
    </citation>
    <scope>NUCLEOTIDE SEQUENCE</scope>
    <source>
        <strain evidence="18">IBE-C5619</strain>
    </source>
</reference>
<evidence type="ECO:0000256" key="1">
    <source>
        <dbReference type="ARBA" id="ARBA00004123"/>
    </source>
</evidence>
<dbReference type="GO" id="GO:0005634">
    <property type="term" value="C:nucleus"/>
    <property type="evidence" value="ECO:0007669"/>
    <property type="project" value="UniProtKB-SubCell"/>
</dbReference>
<organism evidence="18 19">
    <name type="scientific">Galemys pyrenaicus</name>
    <name type="common">Iberian desman</name>
    <name type="synonym">Pyrenean desman</name>
    <dbReference type="NCBI Taxonomy" id="202257"/>
    <lineage>
        <taxon>Eukaryota</taxon>
        <taxon>Metazoa</taxon>
        <taxon>Chordata</taxon>
        <taxon>Craniata</taxon>
        <taxon>Vertebrata</taxon>
        <taxon>Euteleostomi</taxon>
        <taxon>Mammalia</taxon>
        <taxon>Eutheria</taxon>
        <taxon>Laurasiatheria</taxon>
        <taxon>Eulipotyphla</taxon>
        <taxon>Talpidae</taxon>
        <taxon>Galemys</taxon>
    </lineage>
</organism>
<dbReference type="FunFam" id="3.30.160.60:FF:001389">
    <property type="entry name" value="Zinc finger and AT-hook domain containing"/>
    <property type="match status" value="1"/>
</dbReference>
<keyword evidence="7" id="KW-0862">Zinc</keyword>
<keyword evidence="3" id="KW-0963">Cytoplasm</keyword>
<protein>
    <recommendedName>
        <fullName evidence="13">Zinc finger protein ZFAT</fullName>
    </recommendedName>
    <alternativeName>
        <fullName evidence="14">Zinc finger protein 406</fullName>
    </alternativeName>
</protein>
<keyword evidence="5" id="KW-0677">Repeat</keyword>
<dbReference type="Pfam" id="PF13909">
    <property type="entry name" value="zf-H2C2_5"/>
    <property type="match status" value="1"/>
</dbReference>
<feature type="region of interest" description="Disordered" evidence="16">
    <location>
        <begin position="517"/>
        <end position="569"/>
    </location>
</feature>
<proteinExistence type="predicted"/>
<dbReference type="FunFam" id="3.30.160.60:FF:001388">
    <property type="entry name" value="Zinc finger and AT-hook domain containing"/>
    <property type="match status" value="1"/>
</dbReference>
<comment type="function">
    <text evidence="12">May be involved in transcriptional regulation. Overexpression causes down-regulation of a number of genes involved in the immune response. Some genes are also up-regulated.</text>
</comment>
<dbReference type="PROSITE" id="PS50157">
    <property type="entry name" value="ZINC_FINGER_C2H2_2"/>
    <property type="match status" value="13"/>
</dbReference>
<feature type="region of interest" description="Disordered" evidence="16">
    <location>
        <begin position="38"/>
        <end position="108"/>
    </location>
</feature>
<keyword evidence="11" id="KW-0539">Nucleus</keyword>
<evidence type="ECO:0000256" key="14">
    <source>
        <dbReference type="ARBA" id="ARBA00079309"/>
    </source>
</evidence>
<dbReference type="PANTHER" id="PTHR24409">
    <property type="entry name" value="ZINC FINGER PROTEIN 142"/>
    <property type="match status" value="1"/>
</dbReference>
<feature type="domain" description="C2H2-type" evidence="17">
    <location>
        <begin position="885"/>
        <end position="912"/>
    </location>
</feature>
<evidence type="ECO:0000259" key="17">
    <source>
        <dbReference type="PROSITE" id="PS50157"/>
    </source>
</evidence>
<evidence type="ECO:0000256" key="5">
    <source>
        <dbReference type="ARBA" id="ARBA00022737"/>
    </source>
</evidence>
<feature type="domain" description="C2H2-type" evidence="17">
    <location>
        <begin position="104"/>
        <end position="134"/>
    </location>
</feature>
<evidence type="ECO:0000256" key="10">
    <source>
        <dbReference type="ARBA" id="ARBA00023163"/>
    </source>
</evidence>
<evidence type="ECO:0000256" key="4">
    <source>
        <dbReference type="ARBA" id="ARBA00022723"/>
    </source>
</evidence>
<dbReference type="PANTHER" id="PTHR24409:SF295">
    <property type="entry name" value="AZ2-RELATED"/>
    <property type="match status" value="1"/>
</dbReference>
<feature type="domain" description="C2H2-type" evidence="17">
    <location>
        <begin position="342"/>
        <end position="370"/>
    </location>
</feature>
<feature type="domain" description="C2H2-type" evidence="17">
    <location>
        <begin position="718"/>
        <end position="745"/>
    </location>
</feature>
<evidence type="ECO:0000256" key="15">
    <source>
        <dbReference type="PROSITE-ProRule" id="PRU00042"/>
    </source>
</evidence>
<feature type="domain" description="C2H2-type" evidence="17">
    <location>
        <begin position="287"/>
        <end position="314"/>
    </location>
</feature>
<dbReference type="GO" id="GO:0000977">
    <property type="term" value="F:RNA polymerase II transcription regulatory region sequence-specific DNA binding"/>
    <property type="evidence" value="ECO:0007669"/>
    <property type="project" value="TreeGrafter"/>
</dbReference>
<dbReference type="FunFam" id="3.30.160.60:FF:000306">
    <property type="entry name" value="Zinc finger and AT-hook domain containing"/>
    <property type="match status" value="1"/>
</dbReference>
<feature type="domain" description="C2H2-type" evidence="17">
    <location>
        <begin position="446"/>
        <end position="474"/>
    </location>
</feature>
<dbReference type="FunFam" id="3.30.160.60:FF:000687">
    <property type="entry name" value="Zinc finger and AT-hook domain containing"/>
    <property type="match status" value="1"/>
</dbReference>
<dbReference type="OrthoDB" id="10015593at2759"/>
<dbReference type="SMART" id="SM00355">
    <property type="entry name" value="ZnF_C2H2"/>
    <property type="match status" value="19"/>
</dbReference>
<dbReference type="GO" id="GO:0005829">
    <property type="term" value="C:cytosol"/>
    <property type="evidence" value="ECO:0007669"/>
    <property type="project" value="UniProtKB-SubCell"/>
</dbReference>
<feature type="domain" description="C2H2-type" evidence="17">
    <location>
        <begin position="913"/>
        <end position="940"/>
    </location>
</feature>
<gene>
    <name evidence="18" type="ORF">J0S82_019254</name>
</gene>
<feature type="compositionally biased region" description="Basic residues" evidence="16">
    <location>
        <begin position="58"/>
        <end position="69"/>
    </location>
</feature>
<evidence type="ECO:0000313" key="18">
    <source>
        <dbReference type="EMBL" id="KAG8515477.1"/>
    </source>
</evidence>
<evidence type="ECO:0000256" key="3">
    <source>
        <dbReference type="ARBA" id="ARBA00022490"/>
    </source>
</evidence>
<evidence type="ECO:0000256" key="7">
    <source>
        <dbReference type="ARBA" id="ARBA00022833"/>
    </source>
</evidence>
<evidence type="ECO:0000256" key="2">
    <source>
        <dbReference type="ARBA" id="ARBA00004514"/>
    </source>
</evidence>
<dbReference type="FunFam" id="3.30.160.60:FF:000401">
    <property type="entry name" value="Zinc finger and AT-hook domain containing"/>
    <property type="match status" value="1"/>
</dbReference>
<dbReference type="GO" id="GO:0000981">
    <property type="term" value="F:DNA-binding transcription factor activity, RNA polymerase II-specific"/>
    <property type="evidence" value="ECO:0007669"/>
    <property type="project" value="TreeGrafter"/>
</dbReference>
<evidence type="ECO:0000256" key="13">
    <source>
        <dbReference type="ARBA" id="ARBA00071552"/>
    </source>
</evidence>
<feature type="domain" description="C2H2-type" evidence="17">
    <location>
        <begin position="959"/>
        <end position="986"/>
    </location>
</feature>
<comment type="caution">
    <text evidence="18">The sequence shown here is derived from an EMBL/GenBank/DDBJ whole genome shotgun (WGS) entry which is preliminary data.</text>
</comment>
<feature type="region of interest" description="Disordered" evidence="16">
    <location>
        <begin position="588"/>
        <end position="663"/>
    </location>
</feature>
<feature type="region of interest" description="Disordered" evidence="16">
    <location>
        <begin position="132"/>
        <end position="181"/>
    </location>
</feature>
<evidence type="ECO:0000313" key="19">
    <source>
        <dbReference type="Proteomes" id="UP000700334"/>
    </source>
</evidence>
<dbReference type="InterPro" id="IPR036236">
    <property type="entry name" value="Znf_C2H2_sf"/>
</dbReference>
<dbReference type="Proteomes" id="UP000700334">
    <property type="component" value="Unassembled WGS sequence"/>
</dbReference>
<evidence type="ECO:0000256" key="6">
    <source>
        <dbReference type="ARBA" id="ARBA00022771"/>
    </source>
</evidence>
<dbReference type="Pfam" id="PF00096">
    <property type="entry name" value="zf-C2H2"/>
    <property type="match status" value="4"/>
</dbReference>
<keyword evidence="19" id="KW-1185">Reference proteome</keyword>
<keyword evidence="8" id="KW-0805">Transcription regulation</keyword>
<dbReference type="FunFam" id="3.30.160.60:FF:000351">
    <property type="entry name" value="Zinc finger and AT-hook domain containing"/>
    <property type="match status" value="1"/>
</dbReference>
<evidence type="ECO:0000256" key="11">
    <source>
        <dbReference type="ARBA" id="ARBA00023242"/>
    </source>
</evidence>
<feature type="compositionally biased region" description="Low complexity" evidence="16">
    <location>
        <begin position="540"/>
        <end position="562"/>
    </location>
</feature>
<comment type="subcellular location">
    <subcellularLocation>
        <location evidence="2">Cytoplasm</location>
        <location evidence="2">Cytosol</location>
    </subcellularLocation>
    <subcellularLocation>
        <location evidence="1">Nucleus</location>
    </subcellularLocation>
</comment>
<feature type="domain" description="C2H2-type" evidence="17">
    <location>
        <begin position="259"/>
        <end position="286"/>
    </location>
</feature>
<dbReference type="FunFam" id="3.30.160.60:FF:000327">
    <property type="entry name" value="Zinc finger and AT-hook domain containing"/>
    <property type="match status" value="1"/>
</dbReference>
<evidence type="ECO:0000256" key="9">
    <source>
        <dbReference type="ARBA" id="ARBA00023125"/>
    </source>
</evidence>
<evidence type="ECO:0000256" key="8">
    <source>
        <dbReference type="ARBA" id="ARBA00023015"/>
    </source>
</evidence>
<dbReference type="PROSITE" id="PS00028">
    <property type="entry name" value="ZINC_FINGER_C2H2_1"/>
    <property type="match status" value="10"/>
</dbReference>
<feature type="compositionally biased region" description="Low complexity" evidence="16">
    <location>
        <begin position="641"/>
        <end position="655"/>
    </location>
</feature>
<keyword evidence="4" id="KW-0479">Metal-binding</keyword>
<dbReference type="SUPFAM" id="SSF57667">
    <property type="entry name" value="beta-beta-alpha zinc fingers"/>
    <property type="match status" value="8"/>
</dbReference>
<dbReference type="FunFam" id="3.30.160.60:FF:000255">
    <property type="entry name" value="Zinc finger and AT-hook domain containing"/>
    <property type="match status" value="1"/>
</dbReference>
<accession>A0A8J6AAM6</accession>
<evidence type="ECO:0000256" key="12">
    <source>
        <dbReference type="ARBA" id="ARBA00055129"/>
    </source>
</evidence>
<dbReference type="FunFam" id="3.30.160.60:FF:000442">
    <property type="entry name" value="Zinc finger and AT-hook domain containing"/>
    <property type="match status" value="1"/>
</dbReference>
<feature type="domain" description="C2H2-type" evidence="17">
    <location>
        <begin position="392"/>
        <end position="419"/>
    </location>
</feature>
<keyword evidence="10" id="KW-0804">Transcription</keyword>
<keyword evidence="6 15" id="KW-0863">Zinc-finger</keyword>
<feature type="domain" description="C2H2-type" evidence="17">
    <location>
        <begin position="806"/>
        <end position="829"/>
    </location>
</feature>
<keyword evidence="9" id="KW-0238">DNA-binding</keyword>
<feature type="domain" description="C2H2-type" evidence="17">
    <location>
        <begin position="420"/>
        <end position="442"/>
    </location>
</feature>
<feature type="compositionally biased region" description="Acidic residues" evidence="16">
    <location>
        <begin position="132"/>
        <end position="143"/>
    </location>
</feature>
<dbReference type="Gene3D" id="3.30.160.60">
    <property type="entry name" value="Classic Zinc Finger"/>
    <property type="match status" value="11"/>
</dbReference>
<sequence length="1304" mass="143671">MCKCCNLFSPNQSELLSHVSEKHAEEGVNVDEIIIPLRPLSTPEPTNPSKAGDEFLVMKRKRGRPKGSTKKASAEEEPAAGAAQSSEDSAAAPREASSPTPSSLACGKCGRKFSNARQLRKHICVVVLDSGEDEADAGNESDLELEKKYKEDEREKAPKRPRTQRTERAQKVSSGKEAGQVSGAKKPIISVVLTAHEAIPGATKIVPVEAGPPETEGATPEAPADLAPRRGYQEYAIQQTPYEQPMKSSRLGPTQLKIFTCEYCNKVFKFKHSLQAHLRIHTNEKPYKCSQCSYASAIKANLNVHLRKHTGEKFACDCCSFTCLSKGHLKVHVERVHKKIKQHCRFCRKKYSDVKNLIRHTRDAHDPQDPKVQEALHELCLMTREGKRQLLYDCHICERKFKNELDRDRHMLVHGDKWPFACELCGHGATKYQALELHIRKHPFVYVCALCLKKFVSSIRLRAHIREAHGAAQESLVFASSINQSFCLLEPGGDIQQGALGGRLQLAEEELVFQGASAPTDASCQGDVQPEAGPKEPGASEEAPALPAPQAQAESAPLPSSELEASVVSAQPHPHTVVSDAFLLREGAPSPEAHVPPEGTLDTPRGEAAQAPGDEVRLLLPPEAPGAQSLPGAGQDVAACPSRGSDPSGRPRSAPVEASDLPAVASVRDPALGQADPRIPAPDPRAGITAFMKILDSLHKRRMDTDLCERIRKVYGDLECEYCGKLFWYQVHFDMHVRTHTREHLYYCSQCHYSSITKNCLKRHVIQKHSNILLKCPTAGCDYSTPDKYKLQAHLKVHTELDKRSYSCPVCEKSFSEDRLIKSHIKTNHPEVSMSTISEVLGRRVQLKGLIGKRAMKCPYCDFYFMKNGSDLQRHIWAHEGVKPFKCSLCEYATRSKSNLKAHMNRHSTEKTHLCDMCGKKFKSKGTLKSHKLLHTADAFVSCRQQRCSLLPPPTGKQFKCTVCDYTAAQKPQLLRHMEQHASFKGGFPALTSPLTGRAQRPGVKGAVCGDCTSTSLDSAPAKSPLSPQPFRCAHCHYSCNISGSLKRHYNRKHPNEEYANVGTGELVADALLQQDATCAWPGPRAGLHRRRHPSCVFPGGLKCPVCSFVYGTKWEFNRHLKNKHGLKLVESEGDPKWEPAADAPEEPPTQYLHITEADEDVQGTQAAVAALQDLRYTSENGDRLDPTAVNILQQIIELGAETHDATAVASVVAMAPGTVTVVKQVTDEEPSSNHTVMIQETLQQASVELAEQHHLVVSSDDVEGIETVTVYTQGGEASEFIVYVQEAMQPLDEQALGQPAQEL</sequence>
<name>A0A8J6AAM6_GALPY</name>